<dbReference type="SUPFAM" id="SSF51230">
    <property type="entry name" value="Single hybrid motif"/>
    <property type="match status" value="1"/>
</dbReference>
<dbReference type="GO" id="GO:0006086">
    <property type="term" value="P:pyruvate decarboxylation to acetyl-CoA"/>
    <property type="evidence" value="ECO:0007669"/>
    <property type="project" value="InterPro"/>
</dbReference>
<evidence type="ECO:0000313" key="5">
    <source>
        <dbReference type="Proteomes" id="UP000268162"/>
    </source>
</evidence>
<dbReference type="CDD" id="cd06849">
    <property type="entry name" value="lipoyl_domain"/>
    <property type="match status" value="1"/>
</dbReference>
<dbReference type="FunFam" id="2.40.50.100:FF:000010">
    <property type="entry name" value="Acetyltransferase component of pyruvate dehydrogenase complex"/>
    <property type="match status" value="1"/>
</dbReference>
<evidence type="ECO:0000256" key="2">
    <source>
        <dbReference type="ARBA" id="ARBA00022946"/>
    </source>
</evidence>
<protein>
    <submittedName>
        <fullName evidence="4">Single hybrid motif-containing protein</fullName>
    </submittedName>
</protein>
<dbReference type="InterPro" id="IPR000089">
    <property type="entry name" value="Biotin_lipoyl"/>
</dbReference>
<dbReference type="Pfam" id="PF00364">
    <property type="entry name" value="Biotin_lipoyl"/>
    <property type="match status" value="1"/>
</dbReference>
<feature type="domain" description="Lipoyl-binding" evidence="3">
    <location>
        <begin position="75"/>
        <end position="151"/>
    </location>
</feature>
<dbReference type="AlphaFoldDB" id="A0A4P9ZVN5"/>
<dbReference type="PANTHER" id="PTHR23151">
    <property type="entry name" value="DIHYDROLIPOAMIDE ACETYL/SUCCINYL-TRANSFERASE-RELATED"/>
    <property type="match status" value="1"/>
</dbReference>
<dbReference type="Gene3D" id="2.40.50.100">
    <property type="match status" value="1"/>
</dbReference>
<dbReference type="InterPro" id="IPR011053">
    <property type="entry name" value="Single_hybrid_motif"/>
</dbReference>
<keyword evidence="2" id="KW-0809">Transit peptide</keyword>
<dbReference type="GO" id="GO:0004742">
    <property type="term" value="F:dihydrolipoyllysine-residue acetyltransferase activity"/>
    <property type="evidence" value="ECO:0007669"/>
    <property type="project" value="TreeGrafter"/>
</dbReference>
<dbReference type="PANTHER" id="PTHR23151:SF90">
    <property type="entry name" value="DIHYDROLIPOYLLYSINE-RESIDUE ACETYLTRANSFERASE COMPONENT OF PYRUVATE DEHYDROGENASE COMPLEX, MITOCHONDRIAL-RELATED"/>
    <property type="match status" value="1"/>
</dbReference>
<keyword evidence="5" id="KW-1185">Reference proteome</keyword>
<name>A0A4P9ZVN5_9FUNG</name>
<evidence type="ECO:0000313" key="4">
    <source>
        <dbReference type="EMBL" id="RKP37665.1"/>
    </source>
</evidence>
<organism evidence="4 5">
    <name type="scientific">Dimargaris cristalligena</name>
    <dbReference type="NCBI Taxonomy" id="215637"/>
    <lineage>
        <taxon>Eukaryota</taxon>
        <taxon>Fungi</taxon>
        <taxon>Fungi incertae sedis</taxon>
        <taxon>Zoopagomycota</taxon>
        <taxon>Kickxellomycotina</taxon>
        <taxon>Dimargaritomycetes</taxon>
        <taxon>Dimargaritales</taxon>
        <taxon>Dimargaritaceae</taxon>
        <taxon>Dimargaris</taxon>
    </lineage>
</organism>
<evidence type="ECO:0000256" key="1">
    <source>
        <dbReference type="ARBA" id="ARBA00022823"/>
    </source>
</evidence>
<dbReference type="InterPro" id="IPR003016">
    <property type="entry name" value="2-oxoA_DH_lipoyl-BS"/>
</dbReference>
<dbReference type="InterPro" id="IPR045257">
    <property type="entry name" value="E2/Pdx1"/>
</dbReference>
<keyword evidence="1" id="KW-0450">Lipoyl</keyword>
<gene>
    <name evidence="4" type="ORF">BJ085DRAFT_40884</name>
</gene>
<dbReference type="PROSITE" id="PS00189">
    <property type="entry name" value="LIPOYL"/>
    <property type="match status" value="1"/>
</dbReference>
<accession>A0A4P9ZVN5</accession>
<proteinExistence type="predicted"/>
<dbReference type="EMBL" id="ML002463">
    <property type="protein sequence ID" value="RKP37665.1"/>
    <property type="molecule type" value="Genomic_DNA"/>
</dbReference>
<dbReference type="STRING" id="215637.A0A4P9ZVN5"/>
<dbReference type="GO" id="GO:0045254">
    <property type="term" value="C:pyruvate dehydrogenase complex"/>
    <property type="evidence" value="ECO:0007669"/>
    <property type="project" value="InterPro"/>
</dbReference>
<reference evidence="5" key="1">
    <citation type="journal article" date="2018" name="Nat. Microbiol.">
        <title>Leveraging single-cell genomics to expand the fungal tree of life.</title>
        <authorList>
            <person name="Ahrendt S.R."/>
            <person name="Quandt C.A."/>
            <person name="Ciobanu D."/>
            <person name="Clum A."/>
            <person name="Salamov A."/>
            <person name="Andreopoulos B."/>
            <person name="Cheng J.F."/>
            <person name="Woyke T."/>
            <person name="Pelin A."/>
            <person name="Henrissat B."/>
            <person name="Reynolds N.K."/>
            <person name="Benny G.L."/>
            <person name="Smith M.E."/>
            <person name="James T.Y."/>
            <person name="Grigoriev I.V."/>
        </authorList>
    </citation>
    <scope>NUCLEOTIDE SEQUENCE [LARGE SCALE GENOMIC DNA]</scope>
    <source>
        <strain evidence="5">RSA 468</strain>
    </source>
</reference>
<sequence>MLQTLQRVPRAAAQASKLAPVANVRLARSVSVTAWNPTRAYSRLTRQLGASSTAALYPNASRYGRLYSSKTYPPHTLITMPALSPTMTSGNIGSWQKQVGDEVTPGDVLVEIETDKAQMDFECQDEGFVAKIFIDSGSKDIAVNQAIAVLAERERKGRGSMVLIDS</sequence>
<dbReference type="Proteomes" id="UP000268162">
    <property type="component" value="Unassembled WGS sequence"/>
</dbReference>
<dbReference type="PROSITE" id="PS50968">
    <property type="entry name" value="BIOTINYL_LIPOYL"/>
    <property type="match status" value="1"/>
</dbReference>
<evidence type="ECO:0000259" key="3">
    <source>
        <dbReference type="PROSITE" id="PS50968"/>
    </source>
</evidence>